<dbReference type="InterPro" id="IPR000073">
    <property type="entry name" value="AB_hydrolase_1"/>
</dbReference>
<accession>A0ABW3TSM4</accession>
<evidence type="ECO:0000313" key="4">
    <source>
        <dbReference type="Proteomes" id="UP001597181"/>
    </source>
</evidence>
<dbReference type="Pfam" id="PF00561">
    <property type="entry name" value="Abhydrolase_1"/>
    <property type="match status" value="1"/>
</dbReference>
<dbReference type="PANTHER" id="PTHR43798">
    <property type="entry name" value="MONOACYLGLYCEROL LIPASE"/>
    <property type="match status" value="1"/>
</dbReference>
<evidence type="ECO:0000256" key="1">
    <source>
        <dbReference type="ARBA" id="ARBA00022801"/>
    </source>
</evidence>
<dbReference type="PANTHER" id="PTHR43798:SF31">
    <property type="entry name" value="AB HYDROLASE SUPERFAMILY PROTEIN YCLE"/>
    <property type="match status" value="1"/>
</dbReference>
<dbReference type="EMBL" id="JBHTLY010000005">
    <property type="protein sequence ID" value="MFD1202503.1"/>
    <property type="molecule type" value="Genomic_DNA"/>
</dbReference>
<evidence type="ECO:0000259" key="2">
    <source>
        <dbReference type="Pfam" id="PF00561"/>
    </source>
</evidence>
<keyword evidence="1 3" id="KW-0378">Hydrolase</keyword>
<protein>
    <submittedName>
        <fullName evidence="3">Alpha/beta fold hydrolase</fullName>
    </submittedName>
</protein>
<dbReference type="PRINTS" id="PR00111">
    <property type="entry name" value="ABHYDROLASE"/>
</dbReference>
<dbReference type="InterPro" id="IPR029058">
    <property type="entry name" value="AB_hydrolase_fold"/>
</dbReference>
<dbReference type="Proteomes" id="UP001597181">
    <property type="component" value="Unassembled WGS sequence"/>
</dbReference>
<dbReference type="RefSeq" id="WP_343960472.1">
    <property type="nucleotide sequence ID" value="NZ_BAAAKZ010000008.1"/>
</dbReference>
<dbReference type="SUPFAM" id="SSF53474">
    <property type="entry name" value="alpha/beta-Hydrolases"/>
    <property type="match status" value="1"/>
</dbReference>
<dbReference type="Gene3D" id="3.40.50.1820">
    <property type="entry name" value="alpha/beta hydrolase"/>
    <property type="match status" value="1"/>
</dbReference>
<feature type="domain" description="AB hydrolase-1" evidence="2">
    <location>
        <begin position="37"/>
        <end position="141"/>
    </location>
</feature>
<comment type="caution">
    <text evidence="3">The sequence shown here is derived from an EMBL/GenBank/DDBJ whole genome shotgun (WGS) entry which is preliminary data.</text>
</comment>
<dbReference type="InterPro" id="IPR050266">
    <property type="entry name" value="AB_hydrolase_sf"/>
</dbReference>
<proteinExistence type="predicted"/>
<organism evidence="3 4">
    <name type="scientific">Leucobacter albus</name>
    <dbReference type="NCBI Taxonomy" id="272210"/>
    <lineage>
        <taxon>Bacteria</taxon>
        <taxon>Bacillati</taxon>
        <taxon>Actinomycetota</taxon>
        <taxon>Actinomycetes</taxon>
        <taxon>Micrococcales</taxon>
        <taxon>Microbacteriaceae</taxon>
        <taxon>Leucobacter</taxon>
    </lineage>
</organism>
<dbReference type="GO" id="GO:0016787">
    <property type="term" value="F:hydrolase activity"/>
    <property type="evidence" value="ECO:0007669"/>
    <property type="project" value="UniProtKB-KW"/>
</dbReference>
<keyword evidence="4" id="KW-1185">Reference proteome</keyword>
<reference evidence="4" key="1">
    <citation type="journal article" date="2019" name="Int. J. Syst. Evol. Microbiol.">
        <title>The Global Catalogue of Microorganisms (GCM) 10K type strain sequencing project: providing services to taxonomists for standard genome sequencing and annotation.</title>
        <authorList>
            <consortium name="The Broad Institute Genomics Platform"/>
            <consortium name="The Broad Institute Genome Sequencing Center for Infectious Disease"/>
            <person name="Wu L."/>
            <person name="Ma J."/>
        </authorList>
    </citation>
    <scope>NUCLEOTIDE SEQUENCE [LARGE SCALE GENOMIC DNA]</scope>
    <source>
        <strain evidence="4">CCUG 50213</strain>
    </source>
</reference>
<evidence type="ECO:0000313" key="3">
    <source>
        <dbReference type="EMBL" id="MFD1202503.1"/>
    </source>
</evidence>
<name>A0ABW3TSM4_9MICO</name>
<sequence length="305" mass="31794">MNTHSYRTVDVAVAGGSLRVGVWDPVGQAPAGVTTQTVLAIHGVTASHLAWPFVVAELPGVRVIAPDLRGRGASNGVDGQAGMAAHAADLVAVLDALGVAALPVFGHSMGAFVAVALAHLAPERVERLVLIDGGLPLNAPAGVSAEALVQAILGPTAERLSMRFANVDAYLDFWRDHPAFVRDWSSELEAYFAYDLVPDGDALRPATSLATTTDDTVDMNTGSTLSGALAALPGFAGQVDLVTVPHGLLDERPGLYPPEHLAALLAALPNVRHTELDDLNHYTVVMSERGARAVAPVLNRAALPR</sequence>
<gene>
    <name evidence="3" type="ORF">ACFQ3U_11425</name>
</gene>